<dbReference type="Gene3D" id="3.30.710.10">
    <property type="entry name" value="Potassium Channel Kv1.1, Chain A"/>
    <property type="match status" value="1"/>
</dbReference>
<accession>A0A830AYB0</accession>
<dbReference type="EMBL" id="BMAC01000009">
    <property type="protein sequence ID" value="GFP79457.1"/>
    <property type="molecule type" value="Genomic_DNA"/>
</dbReference>
<organism evidence="2 3">
    <name type="scientific">Phtheirospermum japonicum</name>
    <dbReference type="NCBI Taxonomy" id="374723"/>
    <lineage>
        <taxon>Eukaryota</taxon>
        <taxon>Viridiplantae</taxon>
        <taxon>Streptophyta</taxon>
        <taxon>Embryophyta</taxon>
        <taxon>Tracheophyta</taxon>
        <taxon>Spermatophyta</taxon>
        <taxon>Magnoliopsida</taxon>
        <taxon>eudicotyledons</taxon>
        <taxon>Gunneridae</taxon>
        <taxon>Pentapetalae</taxon>
        <taxon>asterids</taxon>
        <taxon>lamiids</taxon>
        <taxon>Lamiales</taxon>
        <taxon>Orobanchaceae</taxon>
        <taxon>Orobanchaceae incertae sedis</taxon>
        <taxon>Phtheirospermum</taxon>
    </lineage>
</organism>
<comment type="caution">
    <text evidence="2">The sequence shown here is derived from an EMBL/GenBank/DDBJ whole genome shotgun (WGS) entry which is preliminary data.</text>
</comment>
<evidence type="ECO:0000313" key="3">
    <source>
        <dbReference type="Proteomes" id="UP000653305"/>
    </source>
</evidence>
<dbReference type="Proteomes" id="UP000653305">
    <property type="component" value="Unassembled WGS sequence"/>
</dbReference>
<sequence>MVLWEFACPAILVGLKAANYLNIKSLLDLTCQTVVRYDQRKDTRGNSQDLQHQSKLEEEIGVRLTGPSKSRKLSPLYRSVHMPRQILNIAIVGKFSFGKPTNQSGERKAENSLF</sequence>
<dbReference type="InterPro" id="IPR011333">
    <property type="entry name" value="SKP1/BTB/POZ_sf"/>
</dbReference>
<evidence type="ECO:0000256" key="1">
    <source>
        <dbReference type="ARBA" id="ARBA00004906"/>
    </source>
</evidence>
<keyword evidence="3" id="KW-1185">Reference proteome</keyword>
<gene>
    <name evidence="2" type="ORF">PHJA_000089200</name>
</gene>
<dbReference type="GO" id="GO:0006511">
    <property type="term" value="P:ubiquitin-dependent protein catabolic process"/>
    <property type="evidence" value="ECO:0007669"/>
    <property type="project" value="InterPro"/>
</dbReference>
<reference evidence="2" key="1">
    <citation type="submission" date="2020-07" db="EMBL/GenBank/DDBJ databases">
        <title>Ethylene signaling mediates host invasion by parasitic plants.</title>
        <authorList>
            <person name="Yoshida S."/>
        </authorList>
    </citation>
    <scope>NUCLEOTIDE SEQUENCE</scope>
    <source>
        <strain evidence="2">Okayama</strain>
    </source>
</reference>
<proteinExistence type="predicted"/>
<dbReference type="AlphaFoldDB" id="A0A830AYB0"/>
<comment type="pathway">
    <text evidence="1">Protein modification; protein ubiquitination.</text>
</comment>
<dbReference type="SUPFAM" id="SSF81382">
    <property type="entry name" value="Skp1 dimerisation domain-like"/>
    <property type="match status" value="1"/>
</dbReference>
<dbReference type="InterPro" id="IPR036296">
    <property type="entry name" value="SKP1-like_dim_sf"/>
</dbReference>
<name>A0A830AYB0_9LAMI</name>
<evidence type="ECO:0000313" key="2">
    <source>
        <dbReference type="EMBL" id="GFP79457.1"/>
    </source>
</evidence>
<protein>
    <submittedName>
        <fullName evidence="2">3-ketoacyl-coa thiolase 2 peroxisomal</fullName>
    </submittedName>
</protein>